<dbReference type="InterPro" id="IPR025420">
    <property type="entry name" value="DUF4143"/>
</dbReference>
<dbReference type="InterPro" id="IPR027417">
    <property type="entry name" value="P-loop_NTPase"/>
</dbReference>
<dbReference type="Pfam" id="PF13173">
    <property type="entry name" value="AAA_14"/>
    <property type="match status" value="1"/>
</dbReference>
<dbReference type="InterPro" id="IPR041682">
    <property type="entry name" value="AAA_14"/>
</dbReference>
<organism evidence="3 4">
    <name type="scientific">Senegalimassilia faecalis</name>
    <dbReference type="NCBI Taxonomy" id="2509433"/>
    <lineage>
        <taxon>Bacteria</taxon>
        <taxon>Bacillati</taxon>
        <taxon>Actinomycetota</taxon>
        <taxon>Coriobacteriia</taxon>
        <taxon>Coriobacteriales</taxon>
        <taxon>Coriobacteriaceae</taxon>
        <taxon>Senegalimassilia</taxon>
    </lineage>
</organism>
<dbReference type="Pfam" id="PF13635">
    <property type="entry name" value="DUF4143"/>
    <property type="match status" value="1"/>
</dbReference>
<evidence type="ECO:0000313" key="4">
    <source>
        <dbReference type="Proteomes" id="UP000293345"/>
    </source>
</evidence>
<reference evidence="3 4" key="1">
    <citation type="submission" date="2019-01" db="EMBL/GenBank/DDBJ databases">
        <title>Senegalimassilia sp. nov. KGMB04484 isolated human feces.</title>
        <authorList>
            <person name="Han K.-I."/>
            <person name="Kim J.-S."/>
            <person name="Lee K.C."/>
            <person name="Suh M.K."/>
            <person name="Eom M.K."/>
            <person name="Lee J.H."/>
            <person name="Park S.-H."/>
            <person name="Kang S.W."/>
            <person name="Park J.-E."/>
            <person name="Oh B.S."/>
            <person name="Yu S.Y."/>
            <person name="Choi S.-H."/>
            <person name="Lee D.H."/>
            <person name="Yoon H."/>
            <person name="Kim B.-Y."/>
            <person name="Lee J.H."/>
            <person name="Lee J.-S."/>
        </authorList>
    </citation>
    <scope>NUCLEOTIDE SEQUENCE [LARGE SCALE GENOMIC DNA]</scope>
    <source>
        <strain evidence="3 4">KGMB04484</strain>
    </source>
</reference>
<evidence type="ECO:0000259" key="2">
    <source>
        <dbReference type="Pfam" id="PF13635"/>
    </source>
</evidence>
<keyword evidence="4" id="KW-1185">Reference proteome</keyword>
<accession>A0A4Q2K2K5</accession>
<name>A0A4Q2K2K5_9ACTN</name>
<evidence type="ECO:0000313" key="3">
    <source>
        <dbReference type="EMBL" id="RXZ54550.1"/>
    </source>
</evidence>
<dbReference type="SUPFAM" id="SSF52540">
    <property type="entry name" value="P-loop containing nucleoside triphosphate hydrolases"/>
    <property type="match status" value="1"/>
</dbReference>
<dbReference type="GO" id="GO:0005524">
    <property type="term" value="F:ATP binding"/>
    <property type="evidence" value="ECO:0007669"/>
    <property type="project" value="UniProtKB-KW"/>
</dbReference>
<evidence type="ECO:0000259" key="1">
    <source>
        <dbReference type="Pfam" id="PF13173"/>
    </source>
</evidence>
<keyword evidence="3" id="KW-0067">ATP-binding</keyword>
<feature type="domain" description="AAA" evidence="1">
    <location>
        <begin position="30"/>
        <end position="163"/>
    </location>
</feature>
<dbReference type="RefSeq" id="WP_129425035.1">
    <property type="nucleotide sequence ID" value="NZ_SDPW01000001.1"/>
</dbReference>
<keyword evidence="3" id="KW-0547">Nucleotide-binding</keyword>
<dbReference type="EMBL" id="SDPW01000001">
    <property type="protein sequence ID" value="RXZ54550.1"/>
    <property type="molecule type" value="Genomic_DNA"/>
</dbReference>
<proteinExistence type="predicted"/>
<gene>
    <name evidence="3" type="ORF">ET524_08705</name>
</gene>
<dbReference type="OrthoDB" id="9804306at2"/>
<protein>
    <submittedName>
        <fullName evidence="3">ATP-binding protein</fullName>
    </submittedName>
</protein>
<dbReference type="Proteomes" id="UP000293345">
    <property type="component" value="Unassembled WGS sequence"/>
</dbReference>
<sequence length="477" mass="53519">MVVLVPRDWIALLKRMAYDALLRWKAAAKRKVLLVDGARQIGKTFLIEEFARNEYASYIKIDFLNDARAVELLGKAQDARQVVEMVSLISGKPLGDRKTLLFFDEVQKAQNIVTISKYLLEDGRFDVVMSGSMLGVELTEVKSFPVGYMTILHMYPLTFEEFCWAQNVPQMVLDSAGVGNGGPGAISDEVHGKLIDLFRLYLVIGGMPEAVQTYLDSSHDLSAVREVLNDLVRLYRKDIAKYANGRSLQVKAIYDEIPQQLAKENKRFQLNSLRKQARYERFANDFAWLVGAKTALKAVNVTEPKFMLARTEESSRFKLYAHDCGMLMSRNPIEVAADVLAGAKSVNFGAVYENFVAQELAAAGVKLRYYHNNRRGEVDFVVETNEAQVLPIEVKSGKDYKIHSALNNLLSADEFGISEAVVLSEFAAREKEKCGKVVSYLPLYSISSLTKRLNADVGAFERPSEARTSLRVDPPTW</sequence>
<comment type="caution">
    <text evidence="3">The sequence shown here is derived from an EMBL/GenBank/DDBJ whole genome shotgun (WGS) entry which is preliminary data.</text>
</comment>
<dbReference type="PANTHER" id="PTHR33295:SF7">
    <property type="entry name" value="ATPASE"/>
    <property type="match status" value="1"/>
</dbReference>
<dbReference type="AlphaFoldDB" id="A0A4Q2K2K5"/>
<dbReference type="PANTHER" id="PTHR33295">
    <property type="entry name" value="ATPASE"/>
    <property type="match status" value="1"/>
</dbReference>
<feature type="domain" description="DUF4143" evidence="2">
    <location>
        <begin position="237"/>
        <end position="397"/>
    </location>
</feature>